<keyword evidence="3" id="KW-1185">Reference proteome</keyword>
<feature type="region of interest" description="Disordered" evidence="1">
    <location>
        <begin position="55"/>
        <end position="74"/>
    </location>
</feature>
<dbReference type="GO" id="GO:0009898">
    <property type="term" value="C:cytoplasmic side of plasma membrane"/>
    <property type="evidence" value="ECO:0007669"/>
    <property type="project" value="TreeGrafter"/>
</dbReference>
<evidence type="ECO:0000256" key="1">
    <source>
        <dbReference type="SAM" id="MobiDB-lite"/>
    </source>
</evidence>
<feature type="region of interest" description="Disordered" evidence="1">
    <location>
        <begin position="350"/>
        <end position="387"/>
    </location>
</feature>
<dbReference type="GO" id="GO:0016887">
    <property type="term" value="F:ATP hydrolysis activity"/>
    <property type="evidence" value="ECO:0007669"/>
    <property type="project" value="TreeGrafter"/>
</dbReference>
<dbReference type="SUPFAM" id="SSF48452">
    <property type="entry name" value="TPR-like"/>
    <property type="match status" value="1"/>
</dbReference>
<dbReference type="RefSeq" id="WP_153819771.1">
    <property type="nucleotide sequence ID" value="NZ_WJIE01000003.1"/>
</dbReference>
<dbReference type="Gene3D" id="1.25.40.10">
    <property type="entry name" value="Tetratricopeptide repeat domain"/>
    <property type="match status" value="1"/>
</dbReference>
<accession>A0A6N7PQ81</accession>
<dbReference type="AlphaFoldDB" id="A0A6N7PQ81"/>
<gene>
    <name evidence="2" type="ORF">GF068_13655</name>
</gene>
<protein>
    <recommendedName>
        <fullName evidence="4">CobQ/CobB/MinD/ParA nucleotide binding domain-containing protein</fullName>
    </recommendedName>
</protein>
<dbReference type="GO" id="GO:0005829">
    <property type="term" value="C:cytosol"/>
    <property type="evidence" value="ECO:0007669"/>
    <property type="project" value="TreeGrafter"/>
</dbReference>
<evidence type="ECO:0000313" key="2">
    <source>
        <dbReference type="EMBL" id="MRG92966.1"/>
    </source>
</evidence>
<dbReference type="GO" id="GO:0051782">
    <property type="term" value="P:negative regulation of cell division"/>
    <property type="evidence" value="ECO:0007669"/>
    <property type="project" value="TreeGrafter"/>
</dbReference>
<proteinExistence type="predicted"/>
<evidence type="ECO:0008006" key="4">
    <source>
        <dbReference type="Google" id="ProtNLM"/>
    </source>
</evidence>
<dbReference type="OrthoDB" id="580767at2"/>
<dbReference type="PANTHER" id="PTHR43384">
    <property type="entry name" value="SEPTUM SITE-DETERMINING PROTEIN MIND HOMOLOG, CHLOROPLASTIC-RELATED"/>
    <property type="match status" value="1"/>
</dbReference>
<dbReference type="Proteomes" id="UP000440224">
    <property type="component" value="Unassembled WGS sequence"/>
</dbReference>
<dbReference type="PANTHER" id="PTHR43384:SF10">
    <property type="entry name" value="ATPASE INVOLVED IN CHROMOSOME PARTITIONING, PARA_MIND FAMILY"/>
    <property type="match status" value="1"/>
</dbReference>
<name>A0A6N7PQ81_9BACT</name>
<sequence length="1197" mass="127793">MPTVRDGYLAVFASARSDAGRAMALANVAALLAHRGDKVLVVDLAVDSPTLTRYFPDDTKRRPAASSPPWQRAPAPGVVDLLAEIREETRRLPATRGPAGGAARELVERIIEANDATIRRVPLRYPGLPEDRTVELHFLPVGGEDTPRERNRPLDGLEAFPGVLEEIAAALRGRYDAVLVDAPTGESETTALLASYFADKLVLVLDDASLEEAIDLGAWAHGRRAIASTDRPIHLFPLLVHIAEGPAGRAFVEEARPRLEGLLRSTLALPTCDLSLYLELAQIPQRSATKPAPRLAAEVEPTSDPQGLSHAYFRFVQCLSKTSPIKVGARARPMSAELFSAIEARRSAQATPAEGLRVVPTERPSSPGGRTTDRPSRPDPFSTRKLSAQHAERLAEAMALRAQGRNAEAAKICAAIVREAVRDERGSKETAKAFLALGDLSAQTETGEYDEVVRRFHDRRHEDPDIFEAVLLALYRRGKRHAARERFALATDSLSAALELTGEWRFAGQAPSVDLRAVAADAALVLGVISIERGDDARALAALGHAALGTPGESSPAQRETAAAAACLEAFVLARSGRPEEAAERAGALRERLGPSPAPPEGALAAIAACNEGAALGLAGRDEDALAVLGALAERLAGTWQSPFHEVFAAAAYNEAAVLARAGKTEVALEKLARLRASLGGLGAVVHRVRFSAALLEGHLFATLGRRDEAITRLEALQDALRWVDVCLDHPGEIYMRERRADIAWYLTLMREEARGADPLPGLLQASEEESDARHGRVHLRAAFELVRHGRRLDDLGAHRAAVACYEEAMSRLERAGSRPPGDASMLACAGLVALSRGAAQRGIPLLRKAAEQGGTAALQGPLERMRGEGLDVEALVSAVREAFDWVPKERTDALRAADPLGVTLIRALVYPGRAPEPLLPSLPFPPAAARFAASATPALAQNAPGLPQAAALTHVGRLLLLDPPDGTENDLATFGPLAAEPLRSPRVSPLSLASPLTWPERLGALTGSADDVASVLDALYPRTQPLAALITWQSTRVDGARVSAAPLAVEVEPRDGATFRIAVLSDVHGHDRLVYDGVTSIQIRDGQGPSAPRRVATPLLALWRALVMGPHVAFVLSVSPVSSSPARVVLTGAPREPGTGILRVELHVDRVLLARRDPAALRRVVAEDVDGVVHHFEVEATVGKIETSLFDRIPGL</sequence>
<organism evidence="2 3">
    <name type="scientific">Polyangium spumosum</name>
    <dbReference type="NCBI Taxonomy" id="889282"/>
    <lineage>
        <taxon>Bacteria</taxon>
        <taxon>Pseudomonadati</taxon>
        <taxon>Myxococcota</taxon>
        <taxon>Polyangia</taxon>
        <taxon>Polyangiales</taxon>
        <taxon>Polyangiaceae</taxon>
        <taxon>Polyangium</taxon>
    </lineage>
</organism>
<evidence type="ECO:0000313" key="3">
    <source>
        <dbReference type="Proteomes" id="UP000440224"/>
    </source>
</evidence>
<dbReference type="InterPro" id="IPR011990">
    <property type="entry name" value="TPR-like_helical_dom_sf"/>
</dbReference>
<dbReference type="InterPro" id="IPR027417">
    <property type="entry name" value="P-loop_NTPase"/>
</dbReference>
<dbReference type="InterPro" id="IPR050625">
    <property type="entry name" value="ParA/MinD_ATPase"/>
</dbReference>
<reference evidence="2 3" key="1">
    <citation type="submission" date="2019-10" db="EMBL/GenBank/DDBJ databases">
        <title>A soil myxobacterium in the family Polyangiaceae.</title>
        <authorList>
            <person name="Li Y."/>
            <person name="Wang J."/>
        </authorList>
    </citation>
    <scope>NUCLEOTIDE SEQUENCE [LARGE SCALE GENOMIC DNA]</scope>
    <source>
        <strain evidence="2 3">DSM 14734</strain>
    </source>
</reference>
<dbReference type="SUPFAM" id="SSF52540">
    <property type="entry name" value="P-loop containing nucleoside triphosphate hydrolases"/>
    <property type="match status" value="1"/>
</dbReference>
<dbReference type="GO" id="GO:0005524">
    <property type="term" value="F:ATP binding"/>
    <property type="evidence" value="ECO:0007669"/>
    <property type="project" value="TreeGrafter"/>
</dbReference>
<comment type="caution">
    <text evidence="2">The sequence shown here is derived from an EMBL/GenBank/DDBJ whole genome shotgun (WGS) entry which is preliminary data.</text>
</comment>
<dbReference type="EMBL" id="WJIE01000003">
    <property type="protein sequence ID" value="MRG92966.1"/>
    <property type="molecule type" value="Genomic_DNA"/>
</dbReference>
<dbReference type="Gene3D" id="3.40.50.300">
    <property type="entry name" value="P-loop containing nucleotide triphosphate hydrolases"/>
    <property type="match status" value="1"/>
</dbReference>